<evidence type="ECO:0000256" key="2">
    <source>
        <dbReference type="SAM" id="SignalP"/>
    </source>
</evidence>
<dbReference type="EMBL" id="VCLA01000181">
    <property type="protein sequence ID" value="MQT04032.1"/>
    <property type="molecule type" value="Genomic_DNA"/>
</dbReference>
<gene>
    <name evidence="3" type="ORF">FF041_28805</name>
</gene>
<evidence type="ECO:0008006" key="5">
    <source>
        <dbReference type="Google" id="ProtNLM"/>
    </source>
</evidence>
<sequence length="182" mass="20007">MWSLKTKQRAVVLPLALALASITGCGMDDSGQSGSSVPAAGTKSLDDATNDTQRVSSDLLDLIKVKGKASEPGPRVSECGDGKDREKYFQMRHPWSLTPASGDELAGVMERLKGELPEHGWKIVHYERDSSRNKNLRLTADHDERKFSVSIVHLAKNEKPKLSVTVVSGCYQVPEGQRVDRY</sequence>
<feature type="region of interest" description="Disordered" evidence="1">
    <location>
        <begin position="28"/>
        <end position="51"/>
    </location>
</feature>
<proteinExistence type="predicted"/>
<dbReference type="PROSITE" id="PS51257">
    <property type="entry name" value="PROKAR_LIPOPROTEIN"/>
    <property type="match status" value="1"/>
</dbReference>
<feature type="signal peptide" evidence="2">
    <location>
        <begin position="1"/>
        <end position="26"/>
    </location>
</feature>
<dbReference type="Proteomes" id="UP000419138">
    <property type="component" value="Unassembled WGS sequence"/>
</dbReference>
<dbReference type="AlphaFoldDB" id="A0A646KP20"/>
<evidence type="ECO:0000313" key="3">
    <source>
        <dbReference type="EMBL" id="MQT04032.1"/>
    </source>
</evidence>
<keyword evidence="4" id="KW-1185">Reference proteome</keyword>
<evidence type="ECO:0000256" key="1">
    <source>
        <dbReference type="SAM" id="MobiDB-lite"/>
    </source>
</evidence>
<evidence type="ECO:0000313" key="4">
    <source>
        <dbReference type="Proteomes" id="UP000419138"/>
    </source>
</evidence>
<dbReference type="OrthoDB" id="4282368at2"/>
<comment type="caution">
    <text evidence="3">The sequence shown here is derived from an EMBL/GenBank/DDBJ whole genome shotgun (WGS) entry which is preliminary data.</text>
</comment>
<reference evidence="3 4" key="1">
    <citation type="submission" date="2019-05" db="EMBL/GenBank/DDBJ databases">
        <title>Comparative genomics and metabolomics analyses of clavulanic acid producing Streptomyces species provides insight into specialized metabolism and evolution of beta-lactam biosynthetic gene clusters.</title>
        <authorList>
            <person name="Moore M.A."/>
            <person name="Cruz-Morales P."/>
            <person name="Barona Gomez F."/>
            <person name="Kapil T."/>
        </authorList>
    </citation>
    <scope>NUCLEOTIDE SEQUENCE [LARGE SCALE GENOMIC DNA]</scope>
    <source>
        <strain evidence="3 4">NRRL 5741</strain>
    </source>
</reference>
<protein>
    <recommendedName>
        <fullName evidence="5">Lipoprotein</fullName>
    </recommendedName>
</protein>
<name>A0A646KP20_STRJU</name>
<feature type="chain" id="PRO_5038968497" description="Lipoprotein" evidence="2">
    <location>
        <begin position="27"/>
        <end position="182"/>
    </location>
</feature>
<keyword evidence="2" id="KW-0732">Signal</keyword>
<organism evidence="3 4">
    <name type="scientific">Streptomyces jumonjinensis</name>
    <dbReference type="NCBI Taxonomy" id="1945"/>
    <lineage>
        <taxon>Bacteria</taxon>
        <taxon>Bacillati</taxon>
        <taxon>Actinomycetota</taxon>
        <taxon>Actinomycetes</taxon>
        <taxon>Kitasatosporales</taxon>
        <taxon>Streptomycetaceae</taxon>
        <taxon>Streptomyces</taxon>
    </lineage>
</organism>
<accession>A0A646KP20</accession>